<dbReference type="OrthoDB" id="1288932at2759"/>
<dbReference type="EMBL" id="LASV01000035">
    <property type="protein sequence ID" value="KKA25135.1"/>
    <property type="molecule type" value="Genomic_DNA"/>
</dbReference>
<proteinExistence type="predicted"/>
<evidence type="ECO:0000256" key="8">
    <source>
        <dbReference type="ARBA" id="ARBA00023136"/>
    </source>
</evidence>
<dbReference type="GO" id="GO:0016020">
    <property type="term" value="C:membrane"/>
    <property type="evidence" value="ECO:0007669"/>
    <property type="project" value="UniProtKB-SubCell"/>
</dbReference>
<feature type="transmembrane region" description="Helical" evidence="11">
    <location>
        <begin position="397"/>
        <end position="419"/>
    </location>
</feature>
<feature type="transmembrane region" description="Helical" evidence="11">
    <location>
        <begin position="95"/>
        <end position="119"/>
    </location>
</feature>
<dbReference type="Pfam" id="PF00999">
    <property type="entry name" value="Na_H_Exchanger"/>
    <property type="match status" value="1"/>
</dbReference>
<protein>
    <recommendedName>
        <fullName evidence="12">Cation/H+ exchanger transmembrane domain-containing protein</fullName>
    </recommendedName>
</protein>
<evidence type="ECO:0000256" key="2">
    <source>
        <dbReference type="ARBA" id="ARBA00022448"/>
    </source>
</evidence>
<dbReference type="PANTHER" id="PTHR43562:SF3">
    <property type="entry name" value="SODIUM ION_PROTON EXCHANGER (EUROFUNG)"/>
    <property type="match status" value="1"/>
</dbReference>
<keyword evidence="9" id="KW-0739">Sodium transport</keyword>
<evidence type="ECO:0000256" key="6">
    <source>
        <dbReference type="ARBA" id="ARBA00023053"/>
    </source>
</evidence>
<feature type="transmembrane region" description="Helical" evidence="11">
    <location>
        <begin position="125"/>
        <end position="146"/>
    </location>
</feature>
<comment type="caution">
    <text evidence="13">The sequence shown here is derived from an EMBL/GenBank/DDBJ whole genome shotgun (WGS) entry which is preliminary data.</text>
</comment>
<feature type="transmembrane region" description="Helical" evidence="11">
    <location>
        <begin position="65"/>
        <end position="83"/>
    </location>
</feature>
<evidence type="ECO:0000256" key="7">
    <source>
        <dbReference type="ARBA" id="ARBA00023065"/>
    </source>
</evidence>
<keyword evidence="6" id="KW-0915">Sodium</keyword>
<feature type="region of interest" description="Disordered" evidence="10">
    <location>
        <begin position="447"/>
        <end position="499"/>
    </location>
</feature>
<feature type="transmembrane region" description="Helical" evidence="11">
    <location>
        <begin position="199"/>
        <end position="221"/>
    </location>
</feature>
<reference evidence="13 14" key="1">
    <citation type="submission" date="2015-04" db="EMBL/GenBank/DDBJ databases">
        <authorList>
            <person name="Heijne W.H."/>
            <person name="Fedorova N.D."/>
            <person name="Nierman W.C."/>
            <person name="Vollebregt A.W."/>
            <person name="Zhao Z."/>
            <person name="Wu L."/>
            <person name="Kumar M."/>
            <person name="Stam H."/>
            <person name="van den Berg M.A."/>
            <person name="Pel H.J."/>
        </authorList>
    </citation>
    <scope>NUCLEOTIDE SEQUENCE [LARGE SCALE GENOMIC DNA]</scope>
    <source>
        <strain evidence="13 14">CBS 393.64</strain>
    </source>
</reference>
<keyword evidence="5 11" id="KW-1133">Transmembrane helix</keyword>
<feature type="transmembrane region" description="Helical" evidence="11">
    <location>
        <begin position="517"/>
        <end position="541"/>
    </location>
</feature>
<dbReference type="GeneID" id="25312894"/>
<evidence type="ECO:0000256" key="9">
    <source>
        <dbReference type="ARBA" id="ARBA00023201"/>
    </source>
</evidence>
<keyword evidence="7" id="KW-0406">Ion transport</keyword>
<keyword evidence="3" id="KW-0050">Antiport</keyword>
<evidence type="ECO:0000256" key="1">
    <source>
        <dbReference type="ARBA" id="ARBA00004141"/>
    </source>
</evidence>
<name>A0A0F4Z487_RASE3</name>
<evidence type="ECO:0000256" key="11">
    <source>
        <dbReference type="SAM" id="Phobius"/>
    </source>
</evidence>
<dbReference type="Gene3D" id="1.20.1530.20">
    <property type="match status" value="3"/>
</dbReference>
<evidence type="ECO:0000256" key="10">
    <source>
        <dbReference type="SAM" id="MobiDB-lite"/>
    </source>
</evidence>
<dbReference type="PANTHER" id="PTHR43562">
    <property type="entry name" value="NAPA-TYPE SODIUM/HYDROGEN ANTIPORTER"/>
    <property type="match status" value="1"/>
</dbReference>
<feature type="transmembrane region" description="Helical" evidence="11">
    <location>
        <begin position="158"/>
        <end position="179"/>
    </location>
</feature>
<keyword evidence="8 11" id="KW-0472">Membrane</keyword>
<feature type="domain" description="Cation/H+ exchanger transmembrane" evidence="12">
    <location>
        <begin position="41"/>
        <end position="282"/>
    </location>
</feature>
<dbReference type="InterPro" id="IPR006153">
    <property type="entry name" value="Cation/H_exchanger_TM"/>
</dbReference>
<feature type="transmembrane region" description="Helical" evidence="11">
    <location>
        <begin position="36"/>
        <end position="53"/>
    </location>
</feature>
<feature type="compositionally biased region" description="Polar residues" evidence="10">
    <location>
        <begin position="466"/>
        <end position="485"/>
    </location>
</feature>
<evidence type="ECO:0000313" key="14">
    <source>
        <dbReference type="Proteomes" id="UP000053958"/>
    </source>
</evidence>
<gene>
    <name evidence="13" type="ORF">T310_0840</name>
</gene>
<organism evidence="13 14">
    <name type="scientific">Rasamsonia emersonii (strain ATCC 16479 / CBS 393.64 / IMI 116815)</name>
    <dbReference type="NCBI Taxonomy" id="1408163"/>
    <lineage>
        <taxon>Eukaryota</taxon>
        <taxon>Fungi</taxon>
        <taxon>Dikarya</taxon>
        <taxon>Ascomycota</taxon>
        <taxon>Pezizomycotina</taxon>
        <taxon>Eurotiomycetes</taxon>
        <taxon>Eurotiomycetidae</taxon>
        <taxon>Eurotiales</taxon>
        <taxon>Trichocomaceae</taxon>
        <taxon>Rasamsonia</taxon>
    </lineage>
</organism>
<keyword evidence="14" id="KW-1185">Reference proteome</keyword>
<feature type="transmembrane region" description="Helical" evidence="11">
    <location>
        <begin position="369"/>
        <end position="385"/>
    </location>
</feature>
<accession>A0A0F4Z487</accession>
<keyword evidence="2" id="KW-0813">Transport</keyword>
<sequence length="612" mass="64889">MTASSLPYQEPDIITVLIQGGFLLALNLVNSALDKLVYCGLVGQLFIGIAWGVPGANWLDLNAQLVIQKLGYLGLILLVYEGGLSTSFSVLKANFLFCALVAITGIAVPIGLSFVLLRLADATPLQAFAAGAALCSTSLGTTFTILSTTDLAKTRLGVVLTGAAMMDDVVGLVMVQVIINLGGTSSASSFSPRTVMRPVFVSIGFAAGLFAVCWLIVGPLLRKGLSAATRLPPVLKSFNAAFLVHSCILSGLVAGATHAGTSNLFAAYLAGTLISWFDETSGIASASRPYRAKVASNNHEGSEMTNMQGPTGQTDLIPGSACQDIERSRFANLSDSDRDQSVEKAISNEDAPTGVSVYERFYKEPVNRILKPLFFASIGFSIPITEMFRGDVAWRGIIYTILMMLGKMMTGIWLIRISFSCSSLIDKLKSTPIIRLAFCAAHWKEKRSQPTEGPGSGLDSSRGKLQDQQGPSRTTAESNRSQGSLQRAAPENGPGVETDRAVASLPEPRLPAKPRSLYPAAILGLAMVCRGEIGFFIASVADSNGVFGRSAPDYQDGRSSGEIFLIVTWAITLCTMVGPISVGTLVKRVKKLQRQRGQSSGGADPLGVWGVS</sequence>
<dbReference type="GO" id="GO:0015297">
    <property type="term" value="F:antiporter activity"/>
    <property type="evidence" value="ECO:0007669"/>
    <property type="project" value="UniProtKB-KW"/>
</dbReference>
<dbReference type="AlphaFoldDB" id="A0A0F4Z487"/>
<evidence type="ECO:0000259" key="12">
    <source>
        <dbReference type="Pfam" id="PF00999"/>
    </source>
</evidence>
<keyword evidence="4 11" id="KW-0812">Transmembrane</keyword>
<evidence type="ECO:0000313" key="13">
    <source>
        <dbReference type="EMBL" id="KKA25135.1"/>
    </source>
</evidence>
<dbReference type="GO" id="GO:0006814">
    <property type="term" value="P:sodium ion transport"/>
    <property type="evidence" value="ECO:0007669"/>
    <property type="project" value="UniProtKB-KW"/>
</dbReference>
<dbReference type="InterPro" id="IPR038770">
    <property type="entry name" value="Na+/solute_symporter_sf"/>
</dbReference>
<evidence type="ECO:0000256" key="5">
    <source>
        <dbReference type="ARBA" id="ARBA00022989"/>
    </source>
</evidence>
<feature type="transmembrane region" description="Helical" evidence="11">
    <location>
        <begin position="561"/>
        <end position="586"/>
    </location>
</feature>
<comment type="subcellular location">
    <subcellularLocation>
        <location evidence="1">Membrane</location>
        <topology evidence="1">Multi-pass membrane protein</topology>
    </subcellularLocation>
</comment>
<evidence type="ECO:0000256" key="4">
    <source>
        <dbReference type="ARBA" id="ARBA00022692"/>
    </source>
</evidence>
<dbReference type="STRING" id="1408163.A0A0F4Z487"/>
<dbReference type="GO" id="GO:1902600">
    <property type="term" value="P:proton transmembrane transport"/>
    <property type="evidence" value="ECO:0007669"/>
    <property type="project" value="InterPro"/>
</dbReference>
<evidence type="ECO:0000256" key="3">
    <source>
        <dbReference type="ARBA" id="ARBA00022449"/>
    </source>
</evidence>
<dbReference type="RefSeq" id="XP_013331747.1">
    <property type="nucleotide sequence ID" value="XM_013476293.1"/>
</dbReference>
<feature type="transmembrane region" description="Helical" evidence="11">
    <location>
        <begin position="12"/>
        <end position="29"/>
    </location>
</feature>
<dbReference type="Proteomes" id="UP000053958">
    <property type="component" value="Unassembled WGS sequence"/>
</dbReference>